<dbReference type="EC" id="1.1.1.40" evidence="8"/>
<dbReference type="PIRSF" id="PIRSF036684">
    <property type="entry name" value="ME_PTA"/>
    <property type="match status" value="1"/>
</dbReference>
<dbReference type="Pfam" id="PF01515">
    <property type="entry name" value="PTA_PTB"/>
    <property type="match status" value="1"/>
</dbReference>
<proteinExistence type="inferred from homology"/>
<keyword evidence="5 13" id="KW-0479">Metal-binding</keyword>
<evidence type="ECO:0000256" key="11">
    <source>
        <dbReference type="ARBA" id="ARBA00051384"/>
    </source>
</evidence>
<protein>
    <recommendedName>
        <fullName evidence="9">NADP-dependent malic enzyme</fullName>
        <ecNumber evidence="8">1.1.1.40</ecNumber>
    </recommendedName>
</protein>
<dbReference type="InterPro" id="IPR002505">
    <property type="entry name" value="PTA_PTB"/>
</dbReference>
<dbReference type="InterPro" id="IPR015884">
    <property type="entry name" value="Malic_enzyme_CS"/>
</dbReference>
<dbReference type="AlphaFoldDB" id="A0A377J0Y7"/>
<evidence type="ECO:0000256" key="10">
    <source>
        <dbReference type="ARBA" id="ARBA00050924"/>
    </source>
</evidence>
<dbReference type="GO" id="GO:0008948">
    <property type="term" value="F:oxaloacetate decarboxylase activity"/>
    <property type="evidence" value="ECO:0007669"/>
    <property type="project" value="RHEA"/>
</dbReference>
<dbReference type="GO" id="GO:0016746">
    <property type="term" value="F:acyltransferase activity"/>
    <property type="evidence" value="ECO:0007669"/>
    <property type="project" value="InterPro"/>
</dbReference>
<feature type="binding site" evidence="14">
    <location>
        <begin position="76"/>
        <end position="83"/>
    </location>
    <ligand>
        <name>NADP(+)</name>
        <dbReference type="ChEBI" id="CHEBI:58349"/>
    </ligand>
</feature>
<dbReference type="GO" id="GO:0006108">
    <property type="term" value="P:malate metabolic process"/>
    <property type="evidence" value="ECO:0007669"/>
    <property type="project" value="InterPro"/>
</dbReference>
<dbReference type="RefSeq" id="WP_115003596.1">
    <property type="nucleotide sequence ID" value="NZ_UGHS01000004.1"/>
</dbReference>
<evidence type="ECO:0000313" key="18">
    <source>
        <dbReference type="Proteomes" id="UP000255264"/>
    </source>
</evidence>
<dbReference type="InterPro" id="IPR045213">
    <property type="entry name" value="Malic_NAD-bd_bact_type"/>
</dbReference>
<dbReference type="SMART" id="SM01274">
    <property type="entry name" value="malic"/>
    <property type="match status" value="1"/>
</dbReference>
<evidence type="ECO:0000256" key="1">
    <source>
        <dbReference type="ARBA" id="ARBA00001936"/>
    </source>
</evidence>
<dbReference type="InterPro" id="IPR051674">
    <property type="entry name" value="Malate_Decarboxylase"/>
</dbReference>
<keyword evidence="14" id="KW-0521">NADP</keyword>
<feature type="domain" description="Malic enzyme NAD-binding" evidence="15">
    <location>
        <begin position="163"/>
        <end position="401"/>
    </location>
</feature>
<dbReference type="SMART" id="SM00919">
    <property type="entry name" value="Malic_M"/>
    <property type="match status" value="1"/>
</dbReference>
<dbReference type="Proteomes" id="UP000255264">
    <property type="component" value="Unassembled WGS sequence"/>
</dbReference>
<comment type="cofactor">
    <cofactor evidence="1">
        <name>Mn(2+)</name>
        <dbReference type="ChEBI" id="CHEBI:29035"/>
    </cofactor>
</comment>
<keyword evidence="6 17" id="KW-0560">Oxidoreductase</keyword>
<evidence type="ECO:0000256" key="12">
    <source>
        <dbReference type="PIRSR" id="PIRSR036684-1"/>
    </source>
</evidence>
<dbReference type="Gene3D" id="3.40.50.720">
    <property type="entry name" value="NAD(P)-binding Rossmann-like Domain"/>
    <property type="match status" value="1"/>
</dbReference>
<sequence>MSDQLRQAALDFHEFPIPGKIEVTPTKSLATQRDLALAYSPGVAEPCLEIEKDPLNSYKYTARGNLVAVISNGTAVLGLGNIGALAGKPVMEGKGVLFKKFAGINVFDIEVNEHDPDKLVDIIASLEPTFGGVNLEDIKAPECFYIERKLRERMNIPVFHDDQHGTAIISAAAVINALRVVDKKIEDVRLVASGAGAASIACLNLLVSLGMKRENIVICDSKGVVYKERGDRMDQTKLDYAIEDNGWRKLADAIPNADVFLGCSAAGALTQDMVKSMAAHPIILALANPNPEITPPEAKAVRPDAIVCTGRSDYPNQVNNVLCFPFIFRGALDVGATAINEEMKRAAVYAIADLALEEQSDVVTSAYGGEGATFGPEYIIPRPFDPRLIVRIAPAVAKAAMDSGVATRPIENWDNYTEKLTQFVYKTSLVMRPIFNQAKESKQRIIIAEGEEVNALHATHEVILMGLAKPILIGRQSVVEEKIKKLGLRMQPGVDFELIDNENNPRYEECWKHYYQLTKRKGITEAIAKRVVRSNTTVLASTLVNLGYADGLICGLFGSYGKHLASITDIIGLKPGVKAAAALNSLVLPSGNVFLTDTHVNTDPNAEELTEITLMAAEEVRRFGLEPAVALLSHSNYGSSNALGASKMREVLQLVNERKPELMIDGEMRGDLAMNEAHRREIMPESPLKGSANLLVFPNLSAARISYSLLRGTTTAITVGPILMGMNKSAHILNPSASVRRIINMIAYAAVKAQEQ</sequence>
<dbReference type="SUPFAM" id="SSF53223">
    <property type="entry name" value="Aminoacid dehydrogenase-like, N-terminal domain"/>
    <property type="match status" value="1"/>
</dbReference>
<dbReference type="OrthoDB" id="9805787at2"/>
<dbReference type="CDD" id="cd05311">
    <property type="entry name" value="NAD_bind_2_malic_enz"/>
    <property type="match status" value="1"/>
</dbReference>
<evidence type="ECO:0000313" key="17">
    <source>
        <dbReference type="EMBL" id="STO94072.1"/>
    </source>
</evidence>
<evidence type="ECO:0000256" key="6">
    <source>
        <dbReference type="ARBA" id="ARBA00023002"/>
    </source>
</evidence>
<keyword evidence="18" id="KW-1185">Reference proteome</keyword>
<feature type="binding site" evidence="13">
    <location>
        <position position="136"/>
    </location>
    <ligand>
        <name>a divalent metal cation</name>
        <dbReference type="ChEBI" id="CHEBI:60240"/>
    </ligand>
</feature>
<dbReference type="InterPro" id="IPR012301">
    <property type="entry name" value="Malic_N_dom"/>
</dbReference>
<dbReference type="FunFam" id="3.40.50.10380:FF:000003">
    <property type="entry name" value="NADP-dependent malic enzyme"/>
    <property type="match status" value="1"/>
</dbReference>
<dbReference type="GO" id="GO:0051287">
    <property type="term" value="F:NAD binding"/>
    <property type="evidence" value="ECO:0007669"/>
    <property type="project" value="InterPro"/>
</dbReference>
<evidence type="ECO:0000256" key="2">
    <source>
        <dbReference type="ARBA" id="ARBA00001946"/>
    </source>
</evidence>
<comment type="similarity">
    <text evidence="4">In the C-terminal section; belongs to the phosphate acetyltransferase and butyryltransferase family.</text>
</comment>
<dbReference type="Pfam" id="PF03949">
    <property type="entry name" value="Malic_M"/>
    <property type="match status" value="1"/>
</dbReference>
<feature type="active site" description="Proton acceptor" evidence="12">
    <location>
        <position position="94"/>
    </location>
</feature>
<feature type="binding site" evidence="14">
    <location>
        <position position="288"/>
    </location>
    <ligand>
        <name>NADP(+)</name>
        <dbReference type="ChEBI" id="CHEBI:58349"/>
    </ligand>
</feature>
<accession>A0A377J0Y7</accession>
<dbReference type="GO" id="GO:0046872">
    <property type="term" value="F:metal ion binding"/>
    <property type="evidence" value="ECO:0007669"/>
    <property type="project" value="UniProtKB-KW"/>
</dbReference>
<dbReference type="Gene3D" id="3.40.50.10380">
    <property type="entry name" value="Malic enzyme, N-terminal domain"/>
    <property type="match status" value="1"/>
</dbReference>
<gene>
    <name evidence="17" type="primary">maeB</name>
    <name evidence="17" type="ORF">NCTC13335_01989</name>
</gene>
<evidence type="ECO:0000256" key="3">
    <source>
        <dbReference type="ARBA" id="ARBA00007686"/>
    </source>
</evidence>
<comment type="cofactor">
    <cofactor evidence="2">
        <name>Mg(2+)</name>
        <dbReference type="ChEBI" id="CHEBI:18420"/>
    </cofactor>
</comment>
<organism evidence="17 18">
    <name type="scientific">Haemophilus pittmaniae</name>
    <dbReference type="NCBI Taxonomy" id="249188"/>
    <lineage>
        <taxon>Bacteria</taxon>
        <taxon>Pseudomonadati</taxon>
        <taxon>Pseudomonadota</taxon>
        <taxon>Gammaproteobacteria</taxon>
        <taxon>Pasteurellales</taxon>
        <taxon>Pasteurellaceae</taxon>
        <taxon>Haemophilus</taxon>
    </lineage>
</organism>
<dbReference type="InterPro" id="IPR042113">
    <property type="entry name" value="P_AcTrfase_dom1"/>
</dbReference>
<dbReference type="InterPro" id="IPR037062">
    <property type="entry name" value="Malic_N_dom_sf"/>
</dbReference>
<keyword evidence="7" id="KW-0511">Multifunctional enzyme</keyword>
<evidence type="ECO:0000256" key="4">
    <source>
        <dbReference type="ARBA" id="ARBA00008756"/>
    </source>
</evidence>
<feature type="domain" description="Malic enzyme N-terminal" evidence="16">
    <location>
        <begin position="18"/>
        <end position="151"/>
    </location>
</feature>
<dbReference type="InterPro" id="IPR042112">
    <property type="entry name" value="P_AcTrfase_dom2"/>
</dbReference>
<comment type="similarity">
    <text evidence="3">In the N-terminal section; belongs to the malic enzymes family.</text>
</comment>
<dbReference type="SUPFAM" id="SSF51735">
    <property type="entry name" value="NAD(P)-binding Rossmann-fold domains"/>
    <property type="match status" value="1"/>
</dbReference>
<dbReference type="InterPro" id="IPR036291">
    <property type="entry name" value="NAD(P)-bd_dom_sf"/>
</dbReference>
<evidence type="ECO:0000256" key="14">
    <source>
        <dbReference type="PIRSR" id="PIRSR036684-3"/>
    </source>
</evidence>
<reference evidence="17 18" key="1">
    <citation type="submission" date="2018-06" db="EMBL/GenBank/DDBJ databases">
        <authorList>
            <consortium name="Pathogen Informatics"/>
            <person name="Doyle S."/>
        </authorList>
    </citation>
    <scope>NUCLEOTIDE SEQUENCE [LARGE SCALE GENOMIC DNA]</scope>
    <source>
        <strain evidence="17 18">NCTC13335</strain>
    </source>
</reference>
<comment type="catalytic activity">
    <reaction evidence="11">
        <text>oxaloacetate + H(+) = pyruvate + CO2</text>
        <dbReference type="Rhea" id="RHEA:15641"/>
        <dbReference type="ChEBI" id="CHEBI:15361"/>
        <dbReference type="ChEBI" id="CHEBI:15378"/>
        <dbReference type="ChEBI" id="CHEBI:16452"/>
        <dbReference type="ChEBI" id="CHEBI:16526"/>
        <dbReference type="EC" id="1.1.1.40"/>
    </reaction>
</comment>
<evidence type="ECO:0000256" key="8">
    <source>
        <dbReference type="ARBA" id="ARBA00038964"/>
    </source>
</evidence>
<evidence type="ECO:0000256" key="13">
    <source>
        <dbReference type="PIRSR" id="PIRSR036684-2"/>
    </source>
</evidence>
<evidence type="ECO:0000259" key="15">
    <source>
        <dbReference type="SMART" id="SM00919"/>
    </source>
</evidence>
<comment type="catalytic activity">
    <reaction evidence="10">
        <text>(S)-malate + NADP(+) = pyruvate + CO2 + NADPH</text>
        <dbReference type="Rhea" id="RHEA:18253"/>
        <dbReference type="ChEBI" id="CHEBI:15361"/>
        <dbReference type="ChEBI" id="CHEBI:15589"/>
        <dbReference type="ChEBI" id="CHEBI:16526"/>
        <dbReference type="ChEBI" id="CHEBI:57783"/>
        <dbReference type="ChEBI" id="CHEBI:58349"/>
        <dbReference type="EC" id="1.1.1.40"/>
    </reaction>
</comment>
<dbReference type="GO" id="GO:0004473">
    <property type="term" value="F:malate dehydrogenase (decarboxylating) (NADP+) activity"/>
    <property type="evidence" value="ECO:0007669"/>
    <property type="project" value="UniProtKB-EC"/>
</dbReference>
<dbReference type="FunFam" id="3.40.50.720:FF:000095">
    <property type="entry name" value="NADP-dependent malic enzyme"/>
    <property type="match status" value="1"/>
</dbReference>
<dbReference type="PANTHER" id="PTHR43237">
    <property type="entry name" value="NADP-DEPENDENT MALIC ENZYME"/>
    <property type="match status" value="1"/>
</dbReference>
<name>A0A377J0Y7_9PAST</name>
<dbReference type="InterPro" id="IPR012302">
    <property type="entry name" value="Malic_NAD-bd"/>
</dbReference>
<dbReference type="Gene3D" id="3.40.50.10950">
    <property type="match status" value="1"/>
</dbReference>
<dbReference type="InterPro" id="IPR012188">
    <property type="entry name" value="ME_PTA"/>
</dbReference>
<feature type="binding site" evidence="13">
    <location>
        <position position="137"/>
    </location>
    <ligand>
        <name>a divalent metal cation</name>
        <dbReference type="ChEBI" id="CHEBI:60240"/>
    </ligand>
</feature>
<dbReference type="SUPFAM" id="SSF53659">
    <property type="entry name" value="Isocitrate/Isopropylmalate dehydrogenase-like"/>
    <property type="match status" value="1"/>
</dbReference>
<dbReference type="PROSITE" id="PS00331">
    <property type="entry name" value="MALIC_ENZYMES"/>
    <property type="match status" value="1"/>
</dbReference>
<dbReference type="PANTHER" id="PTHR43237:SF4">
    <property type="entry name" value="NADP-DEPENDENT MALIC ENZYME"/>
    <property type="match status" value="1"/>
</dbReference>
<dbReference type="InterPro" id="IPR046346">
    <property type="entry name" value="Aminoacid_DH-like_N_sf"/>
</dbReference>
<feature type="binding site" evidence="14">
    <location>
        <position position="162"/>
    </location>
    <ligand>
        <name>a divalent metal cation</name>
        <dbReference type="ChEBI" id="CHEBI:60240"/>
    </ligand>
</feature>
<evidence type="ECO:0000256" key="7">
    <source>
        <dbReference type="ARBA" id="ARBA00023268"/>
    </source>
</evidence>
<evidence type="ECO:0000256" key="9">
    <source>
        <dbReference type="ARBA" id="ARBA00040273"/>
    </source>
</evidence>
<dbReference type="Pfam" id="PF00390">
    <property type="entry name" value="malic"/>
    <property type="match status" value="1"/>
</dbReference>
<dbReference type="Gene3D" id="3.40.50.10750">
    <property type="entry name" value="Isocitrate/Isopropylmalate dehydrogenase-like"/>
    <property type="match status" value="1"/>
</dbReference>
<dbReference type="EMBL" id="UGHS01000004">
    <property type="protein sequence ID" value="STO94072.1"/>
    <property type="molecule type" value="Genomic_DNA"/>
</dbReference>
<evidence type="ECO:0000259" key="16">
    <source>
        <dbReference type="SMART" id="SM01274"/>
    </source>
</evidence>
<evidence type="ECO:0000256" key="5">
    <source>
        <dbReference type="ARBA" id="ARBA00022723"/>
    </source>
</evidence>